<dbReference type="AlphaFoldDB" id="A0A3M7T4K8"/>
<comment type="caution">
    <text evidence="1">The sequence shown here is derived from an EMBL/GenBank/DDBJ whole genome shotgun (WGS) entry which is preliminary data.</text>
</comment>
<keyword evidence="2" id="KW-1185">Reference proteome</keyword>
<organism evidence="1 2">
    <name type="scientific">Brachionus plicatilis</name>
    <name type="common">Marine rotifer</name>
    <name type="synonym">Brachionus muelleri</name>
    <dbReference type="NCBI Taxonomy" id="10195"/>
    <lineage>
        <taxon>Eukaryota</taxon>
        <taxon>Metazoa</taxon>
        <taxon>Spiralia</taxon>
        <taxon>Gnathifera</taxon>
        <taxon>Rotifera</taxon>
        <taxon>Eurotatoria</taxon>
        <taxon>Monogononta</taxon>
        <taxon>Pseudotrocha</taxon>
        <taxon>Ploima</taxon>
        <taxon>Brachionidae</taxon>
        <taxon>Brachionus</taxon>
    </lineage>
</organism>
<evidence type="ECO:0000313" key="2">
    <source>
        <dbReference type="Proteomes" id="UP000276133"/>
    </source>
</evidence>
<dbReference type="EMBL" id="REGN01000323">
    <property type="protein sequence ID" value="RNA42758.1"/>
    <property type="molecule type" value="Genomic_DNA"/>
</dbReference>
<gene>
    <name evidence="1" type="ORF">BpHYR1_021859</name>
</gene>
<sequence>MGFYRAENVKKIDIRILLRKLTIYKNLKSFKLLIRTVNSKMLQVLDLFLIDGLIEIIAN</sequence>
<name>A0A3M7T4K8_BRAPC</name>
<evidence type="ECO:0000313" key="1">
    <source>
        <dbReference type="EMBL" id="RNA42758.1"/>
    </source>
</evidence>
<reference evidence="1 2" key="1">
    <citation type="journal article" date="2018" name="Sci. Rep.">
        <title>Genomic signatures of local adaptation to the degree of environmental predictability in rotifers.</title>
        <authorList>
            <person name="Franch-Gras L."/>
            <person name="Hahn C."/>
            <person name="Garcia-Roger E.M."/>
            <person name="Carmona M.J."/>
            <person name="Serra M."/>
            <person name="Gomez A."/>
        </authorList>
    </citation>
    <scope>NUCLEOTIDE SEQUENCE [LARGE SCALE GENOMIC DNA]</scope>
    <source>
        <strain evidence="1">HYR1</strain>
    </source>
</reference>
<accession>A0A3M7T4K8</accession>
<protein>
    <submittedName>
        <fullName evidence="1">Uncharacterized protein</fullName>
    </submittedName>
</protein>
<proteinExistence type="predicted"/>
<dbReference type="Proteomes" id="UP000276133">
    <property type="component" value="Unassembled WGS sequence"/>
</dbReference>